<organism evidence="2 3">
    <name type="scientific">Pendulispora brunnea</name>
    <dbReference type="NCBI Taxonomy" id="2905690"/>
    <lineage>
        <taxon>Bacteria</taxon>
        <taxon>Pseudomonadati</taxon>
        <taxon>Myxococcota</taxon>
        <taxon>Myxococcia</taxon>
        <taxon>Myxococcales</taxon>
        <taxon>Sorangiineae</taxon>
        <taxon>Pendulisporaceae</taxon>
        <taxon>Pendulispora</taxon>
    </lineage>
</organism>
<evidence type="ECO:0000313" key="2">
    <source>
        <dbReference type="EMBL" id="WXA98381.1"/>
    </source>
</evidence>
<dbReference type="EMBL" id="CP089982">
    <property type="protein sequence ID" value="WXA98381.1"/>
    <property type="molecule type" value="Genomic_DNA"/>
</dbReference>
<dbReference type="Proteomes" id="UP001379533">
    <property type="component" value="Chromosome"/>
</dbReference>
<proteinExistence type="predicted"/>
<evidence type="ECO:0000313" key="3">
    <source>
        <dbReference type="Proteomes" id="UP001379533"/>
    </source>
</evidence>
<protein>
    <submittedName>
        <fullName evidence="2">Uncharacterized protein</fullName>
    </submittedName>
</protein>
<keyword evidence="3" id="KW-1185">Reference proteome</keyword>
<sequence length="99" mass="10615">MVRAVAFSVALSFGIAPFQCAHKPDPNMRREDTAGDALWALAENFGARHNEQAQRETLAYLVEKYPSSRYTAAAKEELARLGGAPTSTSSSSAPDASAR</sequence>
<accession>A0ABZ2KIJ6</accession>
<feature type="region of interest" description="Disordered" evidence="1">
    <location>
        <begin position="79"/>
        <end position="99"/>
    </location>
</feature>
<gene>
    <name evidence="2" type="ORF">LZC95_16275</name>
</gene>
<feature type="compositionally biased region" description="Low complexity" evidence="1">
    <location>
        <begin position="84"/>
        <end position="99"/>
    </location>
</feature>
<name>A0ABZ2KIJ6_9BACT</name>
<dbReference type="RefSeq" id="WP_394848994.1">
    <property type="nucleotide sequence ID" value="NZ_CP089982.1"/>
</dbReference>
<evidence type="ECO:0000256" key="1">
    <source>
        <dbReference type="SAM" id="MobiDB-lite"/>
    </source>
</evidence>
<reference evidence="2 3" key="1">
    <citation type="submission" date="2021-12" db="EMBL/GenBank/DDBJ databases">
        <title>Discovery of the Pendulisporaceae a myxobacterial family with distinct sporulation behavior and unique specialized metabolism.</title>
        <authorList>
            <person name="Garcia R."/>
            <person name="Popoff A."/>
            <person name="Bader C.D."/>
            <person name="Loehr J."/>
            <person name="Walesch S."/>
            <person name="Walt C."/>
            <person name="Boldt J."/>
            <person name="Bunk B."/>
            <person name="Haeckl F.J.F.P.J."/>
            <person name="Gunesch A.P."/>
            <person name="Birkelbach J."/>
            <person name="Nuebel U."/>
            <person name="Pietschmann T."/>
            <person name="Bach T."/>
            <person name="Mueller R."/>
        </authorList>
    </citation>
    <scope>NUCLEOTIDE SEQUENCE [LARGE SCALE GENOMIC DNA]</scope>
    <source>
        <strain evidence="2 3">MSr12523</strain>
    </source>
</reference>